<dbReference type="InterPro" id="IPR019734">
    <property type="entry name" value="TPR_rpt"/>
</dbReference>
<keyword evidence="7" id="KW-1185">Reference proteome</keyword>
<organism evidence="6 7">
    <name type="scientific">Syntrophus gentianae</name>
    <dbReference type="NCBI Taxonomy" id="43775"/>
    <lineage>
        <taxon>Bacteria</taxon>
        <taxon>Pseudomonadati</taxon>
        <taxon>Thermodesulfobacteriota</taxon>
        <taxon>Syntrophia</taxon>
        <taxon>Syntrophales</taxon>
        <taxon>Syntrophaceae</taxon>
        <taxon>Syntrophus</taxon>
    </lineage>
</organism>
<dbReference type="PROSITE" id="PS50005">
    <property type="entry name" value="TPR"/>
    <property type="match status" value="5"/>
</dbReference>
<evidence type="ECO:0000256" key="2">
    <source>
        <dbReference type="ARBA" id="ARBA00022803"/>
    </source>
</evidence>
<evidence type="ECO:0000256" key="5">
    <source>
        <dbReference type="SAM" id="Phobius"/>
    </source>
</evidence>
<dbReference type="Pfam" id="PF13424">
    <property type="entry name" value="TPR_12"/>
    <property type="match status" value="1"/>
</dbReference>
<dbReference type="InterPro" id="IPR006597">
    <property type="entry name" value="Sel1-like"/>
</dbReference>
<accession>A0A1H7WQS0</accession>
<dbReference type="PANTHER" id="PTHR44858">
    <property type="entry name" value="TETRATRICOPEPTIDE REPEAT PROTEIN 6"/>
    <property type="match status" value="1"/>
</dbReference>
<keyword evidence="1" id="KW-0677">Repeat</keyword>
<dbReference type="AlphaFoldDB" id="A0A1H7WQS0"/>
<dbReference type="STRING" id="43775.SAMN04489760_107115"/>
<dbReference type="Proteomes" id="UP000198744">
    <property type="component" value="Unassembled WGS sequence"/>
</dbReference>
<keyword evidence="5" id="KW-1133">Transmembrane helix</keyword>
<dbReference type="SUPFAM" id="SSF48452">
    <property type="entry name" value="TPR-like"/>
    <property type="match status" value="2"/>
</dbReference>
<keyword evidence="2 3" id="KW-0802">TPR repeat</keyword>
<dbReference type="InterPro" id="IPR011990">
    <property type="entry name" value="TPR-like_helical_dom_sf"/>
</dbReference>
<evidence type="ECO:0000256" key="4">
    <source>
        <dbReference type="SAM" id="MobiDB-lite"/>
    </source>
</evidence>
<evidence type="ECO:0000256" key="1">
    <source>
        <dbReference type="ARBA" id="ARBA00022737"/>
    </source>
</evidence>
<keyword evidence="5" id="KW-0472">Membrane</keyword>
<protein>
    <submittedName>
        <fullName evidence="6">TPR repeat-containing protein</fullName>
    </submittedName>
</protein>
<feature type="transmembrane region" description="Helical" evidence="5">
    <location>
        <begin position="21"/>
        <end position="38"/>
    </location>
</feature>
<dbReference type="RefSeq" id="WP_093882972.1">
    <property type="nucleotide sequence ID" value="NZ_FOBS01000007.1"/>
</dbReference>
<evidence type="ECO:0000313" key="6">
    <source>
        <dbReference type="EMBL" id="SEM23783.1"/>
    </source>
</evidence>
<dbReference type="Gene3D" id="1.25.40.10">
    <property type="entry name" value="Tetratricopeptide repeat domain"/>
    <property type="match status" value="2"/>
</dbReference>
<dbReference type="OrthoDB" id="9815059at2"/>
<evidence type="ECO:0000313" key="7">
    <source>
        <dbReference type="Proteomes" id="UP000198744"/>
    </source>
</evidence>
<dbReference type="Pfam" id="PF14559">
    <property type="entry name" value="TPR_19"/>
    <property type="match status" value="1"/>
</dbReference>
<gene>
    <name evidence="6" type="ORF">SAMN04489760_107115</name>
</gene>
<dbReference type="SMART" id="SM00671">
    <property type="entry name" value="SEL1"/>
    <property type="match status" value="3"/>
</dbReference>
<dbReference type="PANTHER" id="PTHR44858:SF1">
    <property type="entry name" value="UDP-N-ACETYLGLUCOSAMINE--PEPTIDE N-ACETYLGLUCOSAMINYLTRANSFERASE SPINDLY-RELATED"/>
    <property type="match status" value="1"/>
</dbReference>
<feature type="repeat" description="TPR" evidence="3">
    <location>
        <begin position="51"/>
        <end position="84"/>
    </location>
</feature>
<proteinExistence type="predicted"/>
<feature type="repeat" description="TPR" evidence="3">
    <location>
        <begin position="85"/>
        <end position="118"/>
    </location>
</feature>
<reference evidence="6 7" key="1">
    <citation type="submission" date="2016-10" db="EMBL/GenBank/DDBJ databases">
        <authorList>
            <person name="de Groot N.N."/>
        </authorList>
    </citation>
    <scope>NUCLEOTIDE SEQUENCE [LARGE SCALE GENOMIC DNA]</scope>
    <source>
        <strain evidence="6 7">DSM 8423</strain>
    </source>
</reference>
<dbReference type="InterPro" id="IPR050498">
    <property type="entry name" value="Ycf3"/>
</dbReference>
<dbReference type="Pfam" id="PF13414">
    <property type="entry name" value="TPR_11"/>
    <property type="match status" value="1"/>
</dbReference>
<sequence>MKHDNNEELFSMRSDRAGQRTKGIFSVPIGIWILWVFFCMTGCVAVNQEEADSHMNIGVAYMQTGKYNSALKEFLKAEELGESNPKLHYLLGIAYHRKGLNELAIEEMKKAVDLDTKYSEAYNYLGVIYIDLEKWDLAIECFEKALANILYDNPAMAHYNMGWAYYKKGNYPAALQQYELARAQKPEPVLMSFLEKNWGIVLLASGRSAEALKHLQKSIELMPSLAESYFWIGQCYVEQKNPEKAKAAFQEVIKLEPESEWSEKSRKKLDELSSRR</sequence>
<dbReference type="SMART" id="SM00028">
    <property type="entry name" value="TPR"/>
    <property type="match status" value="6"/>
</dbReference>
<evidence type="ECO:0000256" key="3">
    <source>
        <dbReference type="PROSITE-ProRule" id="PRU00339"/>
    </source>
</evidence>
<keyword evidence="5" id="KW-0812">Transmembrane</keyword>
<feature type="region of interest" description="Disordered" evidence="4">
    <location>
        <begin position="257"/>
        <end position="276"/>
    </location>
</feature>
<name>A0A1H7WQS0_9BACT</name>
<feature type="repeat" description="TPR" evidence="3">
    <location>
        <begin position="226"/>
        <end position="259"/>
    </location>
</feature>
<feature type="repeat" description="TPR" evidence="3">
    <location>
        <begin position="155"/>
        <end position="188"/>
    </location>
</feature>
<feature type="repeat" description="TPR" evidence="3">
    <location>
        <begin position="119"/>
        <end position="152"/>
    </location>
</feature>
<dbReference type="EMBL" id="FOBS01000007">
    <property type="protein sequence ID" value="SEM23783.1"/>
    <property type="molecule type" value="Genomic_DNA"/>
</dbReference>